<organism evidence="2 3">
    <name type="scientific">Phasianus colchicus</name>
    <name type="common">Common pheasant</name>
    <dbReference type="NCBI Taxonomy" id="9054"/>
    <lineage>
        <taxon>Eukaryota</taxon>
        <taxon>Metazoa</taxon>
        <taxon>Chordata</taxon>
        <taxon>Craniata</taxon>
        <taxon>Vertebrata</taxon>
        <taxon>Euteleostomi</taxon>
        <taxon>Archelosauria</taxon>
        <taxon>Archosauria</taxon>
        <taxon>Dinosauria</taxon>
        <taxon>Saurischia</taxon>
        <taxon>Theropoda</taxon>
        <taxon>Coelurosauria</taxon>
        <taxon>Aves</taxon>
        <taxon>Neognathae</taxon>
        <taxon>Galloanserae</taxon>
        <taxon>Galliformes</taxon>
        <taxon>Phasianidae</taxon>
        <taxon>Phasianinae</taxon>
        <taxon>Phasianus</taxon>
    </lineage>
</organism>
<keyword evidence="1" id="KW-0732">Signal</keyword>
<name>A0A669PVW2_PHACC</name>
<reference evidence="2" key="1">
    <citation type="submission" date="2025-08" db="UniProtKB">
        <authorList>
            <consortium name="Ensembl"/>
        </authorList>
    </citation>
    <scope>IDENTIFICATION</scope>
</reference>
<evidence type="ECO:0000256" key="1">
    <source>
        <dbReference type="SAM" id="SignalP"/>
    </source>
</evidence>
<dbReference type="Ensembl" id="ENSPCLT00000016540.1">
    <property type="protein sequence ID" value="ENSPCLP00000012439.1"/>
    <property type="gene ID" value="ENSPCLG00000010229.1"/>
</dbReference>
<proteinExistence type="predicted"/>
<feature type="chain" id="PRO_5025657866" evidence="1">
    <location>
        <begin position="18"/>
        <end position="131"/>
    </location>
</feature>
<dbReference type="Proteomes" id="UP000472261">
    <property type="component" value="Unplaced"/>
</dbReference>
<keyword evidence="3" id="KW-1185">Reference proteome</keyword>
<dbReference type="AlphaFoldDB" id="A0A669PVW2"/>
<reference evidence="2" key="2">
    <citation type="submission" date="2025-09" db="UniProtKB">
        <authorList>
            <consortium name="Ensembl"/>
        </authorList>
    </citation>
    <scope>IDENTIFICATION</scope>
</reference>
<sequence>MLAQLTVLLALGVLCSPAPTSTPSHCSTVYSIIEEVQSDESSSIPRDIEDKKCMRDNLKTFIESLKANHVENRKVVYQLSIVHKCEHLFVKVISPQVSLEKECKTAEVSEDKFVQLFSGFLNNLSESLLRT</sequence>
<dbReference type="OMA" id="SIVHKCE"/>
<evidence type="ECO:0000313" key="3">
    <source>
        <dbReference type="Proteomes" id="UP000472261"/>
    </source>
</evidence>
<accession>A0A669PVW2</accession>
<evidence type="ECO:0000313" key="2">
    <source>
        <dbReference type="Ensembl" id="ENSPCLP00000012439.1"/>
    </source>
</evidence>
<feature type="signal peptide" evidence="1">
    <location>
        <begin position="1"/>
        <end position="17"/>
    </location>
</feature>
<protein>
    <submittedName>
        <fullName evidence="2">Uncharacterized protein</fullName>
    </submittedName>
</protein>